<dbReference type="RefSeq" id="WP_019957263.1">
    <property type="nucleotide sequence ID" value="NZ_CP091512.1"/>
</dbReference>
<evidence type="ECO:0000256" key="4">
    <source>
        <dbReference type="ARBA" id="ARBA00022729"/>
    </source>
</evidence>
<keyword evidence="4 8" id="KW-0732">Signal</keyword>
<organism evidence="10 11">
    <name type="scientific">Vitreoscilla stercoraria</name>
    <dbReference type="NCBI Taxonomy" id="61"/>
    <lineage>
        <taxon>Bacteria</taxon>
        <taxon>Pseudomonadati</taxon>
        <taxon>Pseudomonadota</taxon>
        <taxon>Betaproteobacteria</taxon>
        <taxon>Neisseriales</taxon>
        <taxon>Neisseriaceae</taxon>
        <taxon>Vitreoscilla</taxon>
    </lineage>
</organism>
<keyword evidence="6 7" id="KW-0413">Isomerase</keyword>
<gene>
    <name evidence="10" type="ORF">LVJ81_10155</name>
</gene>
<feature type="signal peptide" evidence="8">
    <location>
        <begin position="1"/>
        <end position="20"/>
    </location>
</feature>
<comment type="similarity">
    <text evidence="2">Belongs to the PpiC/parvulin rotamase family.</text>
</comment>
<dbReference type="EMBL" id="CP091512">
    <property type="protein sequence ID" value="UOO91989.1"/>
    <property type="molecule type" value="Genomic_DNA"/>
</dbReference>
<dbReference type="InterPro" id="IPR046357">
    <property type="entry name" value="PPIase_dom_sf"/>
</dbReference>
<evidence type="ECO:0000256" key="5">
    <source>
        <dbReference type="ARBA" id="ARBA00023110"/>
    </source>
</evidence>
<dbReference type="SUPFAM" id="SSF54534">
    <property type="entry name" value="FKBP-like"/>
    <property type="match status" value="1"/>
</dbReference>
<dbReference type="Gene3D" id="1.10.8.1040">
    <property type="match status" value="1"/>
</dbReference>
<evidence type="ECO:0000256" key="6">
    <source>
        <dbReference type="ARBA" id="ARBA00023235"/>
    </source>
</evidence>
<dbReference type="PANTHER" id="PTHR47245:SF1">
    <property type="entry name" value="FOLDASE PROTEIN PRSA"/>
    <property type="match status" value="1"/>
</dbReference>
<reference evidence="10" key="2">
    <citation type="journal article" date="2022" name="Res Sq">
        <title>Evolution of multicellular longitudinally dividing oral cavity symbionts (Neisseriaceae).</title>
        <authorList>
            <person name="Nyongesa S."/>
            <person name="Weber P."/>
            <person name="Bernet E."/>
            <person name="Pullido F."/>
            <person name="Nieckarz M."/>
            <person name="Delaby M."/>
            <person name="Nieves C."/>
            <person name="Viehboeck T."/>
            <person name="Krause N."/>
            <person name="Rivera-Millot A."/>
            <person name="Nakamura A."/>
            <person name="Vischer N."/>
            <person name="VanNieuwenhze M."/>
            <person name="Brun Y."/>
            <person name="Cava F."/>
            <person name="Bulgheresi S."/>
            <person name="Veyrier F."/>
        </authorList>
    </citation>
    <scope>NUCLEOTIDE SEQUENCE</scope>
    <source>
        <strain evidence="10">SAG 1488-6</strain>
    </source>
</reference>
<keyword evidence="5 7" id="KW-0697">Rotamase</keyword>
<evidence type="ECO:0000256" key="8">
    <source>
        <dbReference type="SAM" id="SignalP"/>
    </source>
</evidence>
<accession>A0ABY4E899</accession>
<protein>
    <recommendedName>
        <fullName evidence="3">peptidylprolyl isomerase</fullName>
        <ecNumber evidence="3">5.2.1.8</ecNumber>
    </recommendedName>
</protein>
<dbReference type="InterPro" id="IPR027304">
    <property type="entry name" value="Trigger_fact/SurA_dom_sf"/>
</dbReference>
<dbReference type="Gene3D" id="3.10.50.40">
    <property type="match status" value="1"/>
</dbReference>
<dbReference type="PANTHER" id="PTHR47245">
    <property type="entry name" value="PEPTIDYLPROLYL ISOMERASE"/>
    <property type="match status" value="1"/>
</dbReference>
<evidence type="ECO:0000259" key="9">
    <source>
        <dbReference type="PROSITE" id="PS50198"/>
    </source>
</evidence>
<evidence type="ECO:0000256" key="3">
    <source>
        <dbReference type="ARBA" id="ARBA00013194"/>
    </source>
</evidence>
<dbReference type="Proteomes" id="UP000832034">
    <property type="component" value="Chromosome"/>
</dbReference>
<dbReference type="PROSITE" id="PS50198">
    <property type="entry name" value="PPIC_PPIASE_2"/>
    <property type="match status" value="1"/>
</dbReference>
<dbReference type="EC" id="5.2.1.8" evidence="3"/>
<dbReference type="InterPro" id="IPR050245">
    <property type="entry name" value="PrsA_foldase"/>
</dbReference>
<evidence type="ECO:0000313" key="11">
    <source>
        <dbReference type="Proteomes" id="UP000832034"/>
    </source>
</evidence>
<reference evidence="10" key="1">
    <citation type="submission" date="2021-12" db="EMBL/GenBank/DDBJ databases">
        <authorList>
            <person name="Veyrier F.J."/>
        </authorList>
    </citation>
    <scope>NUCLEOTIDE SEQUENCE</scope>
    <source>
        <strain evidence="10">SAG 1488-6</strain>
    </source>
</reference>
<dbReference type="Pfam" id="PF13145">
    <property type="entry name" value="Rotamase_2"/>
    <property type="match status" value="1"/>
</dbReference>
<comment type="catalytic activity">
    <reaction evidence="1">
        <text>[protein]-peptidylproline (omega=180) = [protein]-peptidylproline (omega=0)</text>
        <dbReference type="Rhea" id="RHEA:16237"/>
        <dbReference type="Rhea" id="RHEA-COMP:10747"/>
        <dbReference type="Rhea" id="RHEA-COMP:10748"/>
        <dbReference type="ChEBI" id="CHEBI:83833"/>
        <dbReference type="ChEBI" id="CHEBI:83834"/>
        <dbReference type="EC" id="5.2.1.8"/>
    </reaction>
</comment>
<proteinExistence type="inferred from homology"/>
<evidence type="ECO:0000256" key="1">
    <source>
        <dbReference type="ARBA" id="ARBA00000971"/>
    </source>
</evidence>
<dbReference type="GO" id="GO:0016853">
    <property type="term" value="F:isomerase activity"/>
    <property type="evidence" value="ECO:0007669"/>
    <property type="project" value="UniProtKB-KW"/>
</dbReference>
<sequence>MKKVFMVAAVMAVLSGGVHAATLVTVNGEKIDSAVIDAQVQLITQKSNGQIQDSQQLRNGLLERMAGQTVVVQEAKRLKLDQTSAYKDALKQARAAAKEQGADKQPTFKQEFAQYERDLLNQAYAIYVIEQNPVAAAEVQAFYTDFQKKYQGSEEVKLSEIFLSTEADAKAVVADLKKGQKFADVAKAKSLDPRAKQSGGENPNYVNLKDMQQNAPAVYAVISNLKKGQYSQPVNAQNVWGVFKLEDKRAANIPAFETVQANIVNQLRNERVNAATGQLFQKAKIEQ</sequence>
<dbReference type="SUPFAM" id="SSF109998">
    <property type="entry name" value="Triger factor/SurA peptide-binding domain-like"/>
    <property type="match status" value="1"/>
</dbReference>
<evidence type="ECO:0000256" key="2">
    <source>
        <dbReference type="ARBA" id="ARBA00007656"/>
    </source>
</evidence>
<name>A0ABY4E899_VITST</name>
<feature type="domain" description="PpiC" evidence="9">
    <location>
        <begin position="153"/>
        <end position="247"/>
    </location>
</feature>
<feature type="chain" id="PRO_5046171658" description="peptidylprolyl isomerase" evidence="8">
    <location>
        <begin position="21"/>
        <end position="287"/>
    </location>
</feature>
<evidence type="ECO:0000313" key="10">
    <source>
        <dbReference type="EMBL" id="UOO91989.1"/>
    </source>
</evidence>
<keyword evidence="11" id="KW-1185">Reference proteome</keyword>
<dbReference type="InterPro" id="IPR000297">
    <property type="entry name" value="PPIase_PpiC"/>
</dbReference>
<evidence type="ECO:0000256" key="7">
    <source>
        <dbReference type="PROSITE-ProRule" id="PRU00278"/>
    </source>
</evidence>